<reference evidence="11" key="1">
    <citation type="submission" date="2014-03" db="EMBL/GenBank/DDBJ databases">
        <authorList>
            <person name="Casaregola S."/>
        </authorList>
    </citation>
    <scope>NUCLEOTIDE SEQUENCE [LARGE SCALE GENOMIC DNA]</scope>
    <source>
        <strain evidence="11">CLIB 918</strain>
    </source>
</reference>
<evidence type="ECO:0000256" key="6">
    <source>
        <dbReference type="ARBA" id="ARBA00022729"/>
    </source>
</evidence>
<comment type="pathway">
    <text evidence="3 10">Protein modification; protein glycosylation.</text>
</comment>
<keyword evidence="6 10" id="KW-0732">Signal</keyword>
<feature type="chain" id="PRO_5005120581" description="Dolichyl-diphosphooligosaccharide--protein glycosyltransferase subunit 1" evidence="10">
    <location>
        <begin position="24"/>
        <end position="470"/>
    </location>
</feature>
<dbReference type="EMBL" id="CCBN010000019">
    <property type="protein sequence ID" value="CDO57185.1"/>
    <property type="molecule type" value="Genomic_DNA"/>
</dbReference>
<evidence type="ECO:0000256" key="4">
    <source>
        <dbReference type="ARBA" id="ARBA00008905"/>
    </source>
</evidence>
<dbReference type="UniPathway" id="UPA00378"/>
<dbReference type="GO" id="GO:0018279">
    <property type="term" value="P:protein N-linked glycosylation via asparagine"/>
    <property type="evidence" value="ECO:0007669"/>
    <property type="project" value="TreeGrafter"/>
</dbReference>
<dbReference type="PANTHER" id="PTHR21049">
    <property type="entry name" value="RIBOPHORIN I"/>
    <property type="match status" value="1"/>
</dbReference>
<evidence type="ECO:0000256" key="10">
    <source>
        <dbReference type="RuleBase" id="RU361143"/>
    </source>
</evidence>
<keyword evidence="8 10" id="KW-1133">Transmembrane helix</keyword>
<feature type="transmembrane region" description="Helical" evidence="10">
    <location>
        <begin position="442"/>
        <end position="461"/>
    </location>
</feature>
<evidence type="ECO:0000256" key="1">
    <source>
        <dbReference type="ARBA" id="ARBA00002791"/>
    </source>
</evidence>
<evidence type="ECO:0000313" key="11">
    <source>
        <dbReference type="EMBL" id="CDO57185.1"/>
    </source>
</evidence>
<dbReference type="OrthoDB" id="310030at2759"/>
<evidence type="ECO:0000256" key="7">
    <source>
        <dbReference type="ARBA" id="ARBA00022824"/>
    </source>
</evidence>
<proteinExistence type="inferred from homology"/>
<dbReference type="InterPro" id="IPR007676">
    <property type="entry name" value="Ribophorin_I"/>
</dbReference>
<evidence type="ECO:0000256" key="5">
    <source>
        <dbReference type="ARBA" id="ARBA00022692"/>
    </source>
</evidence>
<sequence>MKFSNSPLFLGLTVSTLVNGILAFKPPQVFENSKFVRSFDLTGSYVKESIAIEVKNIGDKPESVYYYAVPQGQAESIAVIEGREDKGRVAAVNLDLIEEGDDETGASFYKVELSSPLKPEETTTLQLGVAYTNRYVPTPEFGTQFDSQLFVFEDSRYAFSAYPSAEQVLNIGTYGLQISDLSSNEDPTIEGTTLKYGPFEDVAPYASEELQIKFENPKPLLKATKLQRDIWISHWGSTASFEEFYQMHNPGTKLKDNSFSRLDYARRTNSYNLNVAATRNIDIKLPPYAREPYYTDLVGNVSTSNFRQESTGSLLQLRSRYPIFGGWNYNFTIGWNVDLKFFSRVVGEDRYLLKLPLLEGPEDISYDEVVINIILPEGSQDIDLSAMTPSVPETIKVVKSYLDFFGRPTIQLRYDNVIDNYRRSEIFVSYTFTKQDALKKPAIISAVFVCFFSVFLFLAKIDIGITPKKK</sequence>
<keyword evidence="12" id="KW-1185">Reference proteome</keyword>
<evidence type="ECO:0000313" key="12">
    <source>
        <dbReference type="Proteomes" id="UP000242525"/>
    </source>
</evidence>
<evidence type="ECO:0000256" key="3">
    <source>
        <dbReference type="ARBA" id="ARBA00004922"/>
    </source>
</evidence>
<comment type="function">
    <text evidence="1 10">Subunit of the oligosaccharyl transferase (OST) complex that catalyzes the initial transfer of a defined glycan (Glc(3)Man(9)GlcNAc(2) in eukaryotes) from the lipid carrier dolichol-pyrophosphate to an asparagine residue within an Asn-X-Ser/Thr consensus motif in nascent polypeptide chains, the first step in protein N-glycosylation. N-glycosylation occurs cotranslationally and the complex associates with the Sec61 complex at the channel-forming translocon complex that mediates protein translocation across the endoplasmic reticulum (ER). All subunits are required for a maximal enzyme activity.</text>
</comment>
<organism evidence="11 12">
    <name type="scientific">Geotrichum candidum</name>
    <name type="common">Oospora lactis</name>
    <name type="synonym">Dipodascus geotrichum</name>
    <dbReference type="NCBI Taxonomy" id="1173061"/>
    <lineage>
        <taxon>Eukaryota</taxon>
        <taxon>Fungi</taxon>
        <taxon>Dikarya</taxon>
        <taxon>Ascomycota</taxon>
        <taxon>Saccharomycotina</taxon>
        <taxon>Dipodascomycetes</taxon>
        <taxon>Dipodascales</taxon>
        <taxon>Dipodascaceae</taxon>
        <taxon>Geotrichum</taxon>
    </lineage>
</organism>
<evidence type="ECO:0000256" key="9">
    <source>
        <dbReference type="ARBA" id="ARBA00023136"/>
    </source>
</evidence>
<keyword evidence="9 10" id="KW-0472">Membrane</keyword>
<gene>
    <name evidence="11" type="ORF">BN980_GECA19s01154g</name>
</gene>
<keyword evidence="7 10" id="KW-0256">Endoplasmic reticulum</keyword>
<comment type="caution">
    <text evidence="11">The sequence shown here is derived from an EMBL/GenBank/DDBJ whole genome shotgun (WGS) entry which is preliminary data.</text>
</comment>
<dbReference type="STRING" id="1173061.A0A0J9XIL1"/>
<dbReference type="AlphaFoldDB" id="A0A0J9XIL1"/>
<evidence type="ECO:0000256" key="8">
    <source>
        <dbReference type="ARBA" id="ARBA00022989"/>
    </source>
</evidence>
<comment type="subunit">
    <text evidence="10">Component of the oligosaccharyltransferase (OST) complex.</text>
</comment>
<keyword evidence="5 10" id="KW-0812">Transmembrane</keyword>
<accession>A0A0J9XIL1</accession>
<comment type="similarity">
    <text evidence="4 10">Belongs to the OST1 family.</text>
</comment>
<name>A0A0J9XIL1_GEOCN</name>
<dbReference type="Pfam" id="PF04597">
    <property type="entry name" value="Ribophorin_I"/>
    <property type="match status" value="1"/>
</dbReference>
<dbReference type="GO" id="GO:0008250">
    <property type="term" value="C:oligosaccharyltransferase complex"/>
    <property type="evidence" value="ECO:0007669"/>
    <property type="project" value="UniProtKB-UniRule"/>
</dbReference>
<feature type="signal peptide" evidence="10">
    <location>
        <begin position="1"/>
        <end position="23"/>
    </location>
</feature>
<protein>
    <recommendedName>
        <fullName evidence="10">Dolichyl-diphosphooligosaccharide--protein glycosyltransferase subunit 1</fullName>
    </recommendedName>
</protein>
<dbReference type="PANTHER" id="PTHR21049:SF0">
    <property type="entry name" value="DOLICHYL-DIPHOSPHOOLIGOSACCHARIDE--PROTEIN GLYCOSYLTRANSFERASE SUBUNIT 1"/>
    <property type="match status" value="1"/>
</dbReference>
<comment type="subcellular location">
    <subcellularLocation>
        <location evidence="2 10">Endoplasmic reticulum membrane</location>
        <topology evidence="2 10">Single-pass type I membrane protein</topology>
    </subcellularLocation>
</comment>
<dbReference type="Proteomes" id="UP000242525">
    <property type="component" value="Unassembled WGS sequence"/>
</dbReference>
<evidence type="ECO:0000256" key="2">
    <source>
        <dbReference type="ARBA" id="ARBA00004115"/>
    </source>
</evidence>